<reference evidence="1 2" key="1">
    <citation type="submission" date="2016-12" db="EMBL/GenBank/DDBJ databases">
        <title>Isolation and genomic insights into novel planktonic Zetaproteobacteria from stratified waters of the Chesapeake Bay.</title>
        <authorList>
            <person name="McAllister S.M."/>
            <person name="Kato S."/>
            <person name="Chan C.S."/>
            <person name="Chiu B.K."/>
            <person name="Field E.K."/>
        </authorList>
    </citation>
    <scope>NUCLEOTIDE SEQUENCE [LARGE SCALE GENOMIC DNA]</scope>
    <source>
        <strain evidence="1 2">CP-5</strain>
    </source>
</reference>
<dbReference type="RefSeq" id="WP_100277296.1">
    <property type="nucleotide sequence ID" value="NZ_CP018799.1"/>
</dbReference>
<dbReference type="KEGG" id="maes:Ga0123461_0978"/>
<accession>A0A2K8KWY2</accession>
<dbReference type="PANTHER" id="PTHR38784:SF1">
    <property type="entry name" value="SUCROSE PHOSPHORYLASE"/>
    <property type="match status" value="1"/>
</dbReference>
<dbReference type="SMART" id="SM01322">
    <property type="entry name" value="YaeQ"/>
    <property type="match status" value="1"/>
</dbReference>
<keyword evidence="2" id="KW-1185">Reference proteome</keyword>
<dbReference type="AlphaFoldDB" id="A0A2K8KWY2"/>
<dbReference type="InterPro" id="IPR009822">
    <property type="entry name" value="YaeQ"/>
</dbReference>
<dbReference type="SUPFAM" id="SSF52980">
    <property type="entry name" value="Restriction endonuclease-like"/>
    <property type="match status" value="1"/>
</dbReference>
<dbReference type="Proteomes" id="UP000231701">
    <property type="component" value="Chromosome"/>
</dbReference>
<dbReference type="OrthoDB" id="5293309at2"/>
<dbReference type="InterPro" id="IPR011335">
    <property type="entry name" value="Restrct_endonuc-II-like"/>
</dbReference>
<dbReference type="EMBL" id="CP018799">
    <property type="protein sequence ID" value="ATX79398.1"/>
    <property type="molecule type" value="Genomic_DNA"/>
</dbReference>
<dbReference type="Pfam" id="PF07152">
    <property type="entry name" value="YaeQ"/>
    <property type="match status" value="1"/>
</dbReference>
<name>A0A2K8KWY2_MARES</name>
<dbReference type="InterPro" id="IPR038590">
    <property type="entry name" value="YaeQ_sf"/>
</dbReference>
<evidence type="ECO:0000313" key="1">
    <source>
        <dbReference type="EMBL" id="ATX79398.1"/>
    </source>
</evidence>
<protein>
    <submittedName>
        <fullName evidence="1">Putative conserved protein YaeQ, suppresses RfaH defect</fullName>
    </submittedName>
</protein>
<sequence length="178" mass="20691">MAIKSTIFKAELQITDMDRNYYNDHALTIARHPSENDERMMLRILAFALNADERLSFTKGLSSEDEPDLWVKSLSDEIELWIDLGQPDEKRIRRACGRSQQVIIYTYNRNSAQMWWEKMQNKLQRFSNLRIFNVDDATMATLAGFSQRTMQLQFTIQDGTTLISDGERSLEVTPSTTK</sequence>
<organism evidence="1 2">
    <name type="scientific">Mariprofundus aestuarium</name>
    <dbReference type="NCBI Taxonomy" id="1921086"/>
    <lineage>
        <taxon>Bacteria</taxon>
        <taxon>Pseudomonadati</taxon>
        <taxon>Pseudomonadota</taxon>
        <taxon>Candidatius Mariprofundia</taxon>
        <taxon>Mariprofundales</taxon>
        <taxon>Mariprofundaceae</taxon>
        <taxon>Mariprofundus</taxon>
    </lineage>
</organism>
<dbReference type="PIRSF" id="PIRSF011484">
    <property type="entry name" value="YaeQ"/>
    <property type="match status" value="1"/>
</dbReference>
<dbReference type="CDD" id="cd22368">
    <property type="entry name" value="YaeQ-like"/>
    <property type="match status" value="1"/>
</dbReference>
<dbReference type="Gene3D" id="3.10.640.10">
    <property type="entry name" value="Restriction endonuclease-like alpha-beta roll domain"/>
    <property type="match status" value="1"/>
</dbReference>
<gene>
    <name evidence="1" type="ORF">Ga0123461_0978</name>
</gene>
<evidence type="ECO:0000313" key="2">
    <source>
        <dbReference type="Proteomes" id="UP000231701"/>
    </source>
</evidence>
<dbReference type="PANTHER" id="PTHR38784">
    <property type="entry name" value="SUCROSE PHOSPHORYLASE"/>
    <property type="match status" value="1"/>
</dbReference>
<proteinExistence type="predicted"/>